<evidence type="ECO:0000313" key="1">
    <source>
        <dbReference type="EMBL" id="TFK64322.1"/>
    </source>
</evidence>
<evidence type="ECO:0000313" key="2">
    <source>
        <dbReference type="Proteomes" id="UP000308600"/>
    </source>
</evidence>
<proteinExistence type="predicted"/>
<accession>A0ACD3AEZ0</accession>
<dbReference type="EMBL" id="ML208480">
    <property type="protein sequence ID" value="TFK64322.1"/>
    <property type="molecule type" value="Genomic_DNA"/>
</dbReference>
<keyword evidence="2" id="KW-1185">Reference proteome</keyword>
<dbReference type="Proteomes" id="UP000308600">
    <property type="component" value="Unassembled WGS sequence"/>
</dbReference>
<name>A0ACD3AEZ0_9AGAR</name>
<sequence length="140" mass="15841">MCYTIAVRVFQTNPNIFFHVVERTNWYYANCRTWFKQDEKHILTMMGGSGSLRFVTDTGENFIAAFGVHNYKRWGDIVTNLTNNQTGVVVNPQYDSQADREAVRDRQLASYDAANAKGRNFAINYSGADVNQLVADVISG</sequence>
<protein>
    <submittedName>
        <fullName evidence="1">Fungal fruit body lectin</fullName>
    </submittedName>
</protein>
<organism evidence="1 2">
    <name type="scientific">Pluteus cervinus</name>
    <dbReference type="NCBI Taxonomy" id="181527"/>
    <lineage>
        <taxon>Eukaryota</taxon>
        <taxon>Fungi</taxon>
        <taxon>Dikarya</taxon>
        <taxon>Basidiomycota</taxon>
        <taxon>Agaricomycotina</taxon>
        <taxon>Agaricomycetes</taxon>
        <taxon>Agaricomycetidae</taxon>
        <taxon>Agaricales</taxon>
        <taxon>Pluteineae</taxon>
        <taxon>Pluteaceae</taxon>
        <taxon>Pluteus</taxon>
    </lineage>
</organism>
<gene>
    <name evidence="1" type="ORF">BDN72DRAFT_274750</name>
</gene>
<reference evidence="1 2" key="1">
    <citation type="journal article" date="2019" name="Nat. Ecol. Evol.">
        <title>Megaphylogeny resolves global patterns of mushroom evolution.</title>
        <authorList>
            <person name="Varga T."/>
            <person name="Krizsan K."/>
            <person name="Foldi C."/>
            <person name="Dima B."/>
            <person name="Sanchez-Garcia M."/>
            <person name="Sanchez-Ramirez S."/>
            <person name="Szollosi G.J."/>
            <person name="Szarkandi J.G."/>
            <person name="Papp V."/>
            <person name="Albert L."/>
            <person name="Andreopoulos W."/>
            <person name="Angelini C."/>
            <person name="Antonin V."/>
            <person name="Barry K.W."/>
            <person name="Bougher N.L."/>
            <person name="Buchanan P."/>
            <person name="Buyck B."/>
            <person name="Bense V."/>
            <person name="Catcheside P."/>
            <person name="Chovatia M."/>
            <person name="Cooper J."/>
            <person name="Damon W."/>
            <person name="Desjardin D."/>
            <person name="Finy P."/>
            <person name="Geml J."/>
            <person name="Haridas S."/>
            <person name="Hughes K."/>
            <person name="Justo A."/>
            <person name="Karasinski D."/>
            <person name="Kautmanova I."/>
            <person name="Kiss B."/>
            <person name="Kocsube S."/>
            <person name="Kotiranta H."/>
            <person name="LaButti K.M."/>
            <person name="Lechner B.E."/>
            <person name="Liimatainen K."/>
            <person name="Lipzen A."/>
            <person name="Lukacs Z."/>
            <person name="Mihaltcheva S."/>
            <person name="Morgado L.N."/>
            <person name="Niskanen T."/>
            <person name="Noordeloos M.E."/>
            <person name="Ohm R.A."/>
            <person name="Ortiz-Santana B."/>
            <person name="Ovrebo C."/>
            <person name="Racz N."/>
            <person name="Riley R."/>
            <person name="Savchenko A."/>
            <person name="Shiryaev A."/>
            <person name="Soop K."/>
            <person name="Spirin V."/>
            <person name="Szebenyi C."/>
            <person name="Tomsovsky M."/>
            <person name="Tulloss R.E."/>
            <person name="Uehling J."/>
            <person name="Grigoriev I.V."/>
            <person name="Vagvolgyi C."/>
            <person name="Papp T."/>
            <person name="Martin F.M."/>
            <person name="Miettinen O."/>
            <person name="Hibbett D.S."/>
            <person name="Nagy L.G."/>
        </authorList>
    </citation>
    <scope>NUCLEOTIDE SEQUENCE [LARGE SCALE GENOMIC DNA]</scope>
    <source>
        <strain evidence="1 2">NL-1719</strain>
    </source>
</reference>